<dbReference type="SUPFAM" id="SSF56281">
    <property type="entry name" value="Metallo-hydrolase/oxidoreductase"/>
    <property type="match status" value="1"/>
</dbReference>
<dbReference type="EMBL" id="JAQNVG010000111">
    <property type="protein sequence ID" value="MDC2239523.1"/>
    <property type="molecule type" value="Genomic_DNA"/>
</dbReference>
<evidence type="ECO:0000256" key="1">
    <source>
        <dbReference type="ARBA" id="ARBA00022801"/>
    </source>
</evidence>
<dbReference type="Gene3D" id="3.60.15.10">
    <property type="entry name" value="Ribonuclease Z/Hydroxyacylglutathione hydrolase-like"/>
    <property type="match status" value="1"/>
</dbReference>
<dbReference type="Pfam" id="PF12706">
    <property type="entry name" value="Lactamase_B_2"/>
    <property type="match status" value="1"/>
</dbReference>
<dbReference type="AlphaFoldDB" id="A0AAP3WHE7"/>
<dbReference type="InterPro" id="IPR036866">
    <property type="entry name" value="RibonucZ/Hydroxyglut_hydro"/>
</dbReference>
<dbReference type="InterPro" id="IPR050114">
    <property type="entry name" value="UPF0173_UPF0282_UlaG_hydrolase"/>
</dbReference>
<accession>A0AAP3WHE7</accession>
<dbReference type="InterPro" id="IPR001279">
    <property type="entry name" value="Metallo-B-lactamas"/>
</dbReference>
<evidence type="ECO:0000313" key="4">
    <source>
        <dbReference type="Proteomes" id="UP001217776"/>
    </source>
</evidence>
<dbReference type="PANTHER" id="PTHR43546:SF9">
    <property type="entry name" value="L-ASCORBATE-6-PHOSPHATE LACTONASE ULAG-RELATED"/>
    <property type="match status" value="1"/>
</dbReference>
<evidence type="ECO:0000259" key="2">
    <source>
        <dbReference type="Pfam" id="PF12706"/>
    </source>
</evidence>
<dbReference type="PANTHER" id="PTHR43546">
    <property type="entry name" value="UPF0173 METAL-DEPENDENT HYDROLASE MJ1163-RELATED"/>
    <property type="match status" value="1"/>
</dbReference>
<dbReference type="RefSeq" id="WP_195601359.1">
    <property type="nucleotide sequence ID" value="NZ_JADNKL010000070.1"/>
</dbReference>
<keyword evidence="1" id="KW-0378">Hydrolase</keyword>
<feature type="domain" description="Metallo-beta-lactamase" evidence="2">
    <location>
        <begin position="19"/>
        <end position="214"/>
    </location>
</feature>
<protein>
    <submittedName>
        <fullName evidence="3">MBL fold metallo-hydrolase</fullName>
    </submittedName>
</protein>
<reference evidence="3" key="1">
    <citation type="submission" date="2022-10" db="EMBL/GenBank/DDBJ databases">
        <title>Human gut microbiome strain richness.</title>
        <authorList>
            <person name="Chen-Liaw A."/>
        </authorList>
    </citation>
    <scope>NUCLEOTIDE SEQUENCE</scope>
    <source>
        <strain evidence="3">1001283st1_A3_1001283B150304_161114</strain>
    </source>
</reference>
<dbReference type="Proteomes" id="UP001217776">
    <property type="component" value="Unassembled WGS sequence"/>
</dbReference>
<evidence type="ECO:0000313" key="3">
    <source>
        <dbReference type="EMBL" id="MDC2239523.1"/>
    </source>
</evidence>
<name>A0AAP3WHE7_BACT4</name>
<proteinExistence type="predicted"/>
<sequence>MQITQIRNATVIIEYGGKRFLIDPMLGAKGSFAPFPFTGNKYRNPIVELPFTIEKILSGIDAVIVTHTHTDHIDRQALEAMDKDISIFVQDDNDASFMTKHGFSNVNILNEETEFGDVTLYKTPGKHGAFPMILLAGHTCGVVFKHKEEKTLYVTGDTIWYRGVAESLEKHCPEVVLVNAGGNKFNGFRPVIMHEKDVLEVHRHVPDSTLVATHLEGVNHNTVTRQALCKFAKEKGFSEKLIIPDDGQTVSL</sequence>
<comment type="caution">
    <text evidence="3">The sequence shown here is derived from an EMBL/GenBank/DDBJ whole genome shotgun (WGS) entry which is preliminary data.</text>
</comment>
<gene>
    <name evidence="3" type="ORF">PO127_27675</name>
</gene>
<organism evidence="3 4">
    <name type="scientific">Bacteroides thetaiotaomicron</name>
    <dbReference type="NCBI Taxonomy" id="818"/>
    <lineage>
        <taxon>Bacteria</taxon>
        <taxon>Pseudomonadati</taxon>
        <taxon>Bacteroidota</taxon>
        <taxon>Bacteroidia</taxon>
        <taxon>Bacteroidales</taxon>
        <taxon>Bacteroidaceae</taxon>
        <taxon>Bacteroides</taxon>
    </lineage>
</organism>
<dbReference type="GO" id="GO:0016787">
    <property type="term" value="F:hydrolase activity"/>
    <property type="evidence" value="ECO:0007669"/>
    <property type="project" value="UniProtKB-KW"/>
</dbReference>